<protein>
    <submittedName>
        <fullName evidence="4">Cbs domain protein</fullName>
    </submittedName>
</protein>
<feature type="domain" description="CBS" evidence="2">
    <location>
        <begin position="85"/>
        <end position="140"/>
    </location>
</feature>
<evidence type="ECO:0000256" key="1">
    <source>
        <dbReference type="ARBA" id="ARBA00023122"/>
    </source>
</evidence>
<feature type="domain" description="ACP-type MB" evidence="3">
    <location>
        <begin position="153"/>
        <end position="187"/>
    </location>
</feature>
<evidence type="ECO:0000259" key="2">
    <source>
        <dbReference type="PROSITE" id="PS51371"/>
    </source>
</evidence>
<dbReference type="Pfam" id="PF00571">
    <property type="entry name" value="CBS"/>
    <property type="match status" value="2"/>
</dbReference>
<dbReference type="InterPro" id="IPR046342">
    <property type="entry name" value="CBS_dom_sf"/>
</dbReference>
<organism evidence="4">
    <name type="scientific">hydrocarbon metagenome</name>
    <dbReference type="NCBI Taxonomy" id="938273"/>
    <lineage>
        <taxon>unclassified sequences</taxon>
        <taxon>metagenomes</taxon>
        <taxon>ecological metagenomes</taxon>
    </lineage>
</organism>
<dbReference type="EMBL" id="LNQE01001264">
    <property type="protein sequence ID" value="KUG19708.1"/>
    <property type="molecule type" value="Genomic_DNA"/>
</dbReference>
<dbReference type="PROSITE" id="PS51371">
    <property type="entry name" value="CBS"/>
    <property type="match status" value="1"/>
</dbReference>
<keyword evidence="1" id="KW-0129">CBS domain</keyword>
<dbReference type="PROSITE" id="PS51901">
    <property type="entry name" value="ACP_MB"/>
    <property type="match status" value="1"/>
</dbReference>
<gene>
    <name evidence="4" type="ORF">ASZ90_010585</name>
</gene>
<sequence>MKNSNDTIHFQTRIPIREVMRAHPTTIDVGETVARAATAMCRDEVGSCIVLKNSLPIGIITEEDINCKVVAKDRKPGDVVVSEAMSTPLITIAADKMVGDAASMMVKHRVRRLPVVEDQMVIGIVTVRDILSVATEINEILADLIEINREEGYEMGVCDRCGTMSDDLVRIDNMVLCPVCREEERLI</sequence>
<dbReference type="InterPro" id="IPR044065">
    <property type="entry name" value="ACP_MB"/>
</dbReference>
<dbReference type="PANTHER" id="PTHR43080">
    <property type="entry name" value="CBS DOMAIN-CONTAINING PROTEIN CBSX3, MITOCHONDRIAL"/>
    <property type="match status" value="1"/>
</dbReference>
<evidence type="ECO:0000259" key="3">
    <source>
        <dbReference type="PROSITE" id="PS51901"/>
    </source>
</evidence>
<evidence type="ECO:0000313" key="4">
    <source>
        <dbReference type="EMBL" id="KUG19708.1"/>
    </source>
</evidence>
<reference evidence="4" key="1">
    <citation type="journal article" date="2015" name="Proc. Natl. Acad. Sci. U.S.A.">
        <title>Networks of energetic and metabolic interactions define dynamics in microbial communities.</title>
        <authorList>
            <person name="Embree M."/>
            <person name="Liu J.K."/>
            <person name="Al-Bassam M.M."/>
            <person name="Zengler K."/>
        </authorList>
    </citation>
    <scope>NUCLEOTIDE SEQUENCE</scope>
</reference>
<dbReference type="Gene3D" id="3.10.580.10">
    <property type="entry name" value="CBS-domain"/>
    <property type="match status" value="1"/>
</dbReference>
<dbReference type="InterPro" id="IPR000644">
    <property type="entry name" value="CBS_dom"/>
</dbReference>
<proteinExistence type="predicted"/>
<dbReference type="SUPFAM" id="SSF54631">
    <property type="entry name" value="CBS-domain pair"/>
    <property type="match status" value="1"/>
</dbReference>
<dbReference type="AlphaFoldDB" id="A0A0W8FFQ5"/>
<dbReference type="SMART" id="SM00116">
    <property type="entry name" value="CBS"/>
    <property type="match status" value="2"/>
</dbReference>
<accession>A0A0W8FFQ5</accession>
<comment type="caution">
    <text evidence="4">The sequence shown here is derived from an EMBL/GenBank/DDBJ whole genome shotgun (WGS) entry which is preliminary data.</text>
</comment>
<dbReference type="InterPro" id="IPR051257">
    <property type="entry name" value="Diverse_CBS-Domain"/>
</dbReference>
<dbReference type="PANTHER" id="PTHR43080:SF2">
    <property type="entry name" value="CBS DOMAIN-CONTAINING PROTEIN"/>
    <property type="match status" value="1"/>
</dbReference>
<name>A0A0W8FFQ5_9ZZZZ</name>